<dbReference type="GeneID" id="63720409"/>
<evidence type="ECO:0000256" key="4">
    <source>
        <dbReference type="ARBA" id="ARBA00023242"/>
    </source>
</evidence>
<reference evidence="8 9" key="1">
    <citation type="journal article" date="2016" name="Sci. Rep.">
        <title>Insights into Adaptations to a Near-Obligate Nematode Endoparasitic Lifestyle from the Finished Genome of Drechmeria coniospora.</title>
        <authorList>
            <person name="Zhang L."/>
            <person name="Zhou Z."/>
            <person name="Guo Q."/>
            <person name="Fokkens L."/>
            <person name="Miskei M."/>
            <person name="Pocsi I."/>
            <person name="Zhang W."/>
            <person name="Chen M."/>
            <person name="Wang L."/>
            <person name="Sun Y."/>
            <person name="Donzelli B.G."/>
            <person name="Gibson D.M."/>
            <person name="Nelson D.R."/>
            <person name="Luo J.G."/>
            <person name="Rep M."/>
            <person name="Liu H."/>
            <person name="Yang S."/>
            <person name="Wang J."/>
            <person name="Krasnoff S.B."/>
            <person name="Xu Y."/>
            <person name="Molnar I."/>
            <person name="Lin M."/>
        </authorList>
    </citation>
    <scope>NUCLEOTIDE SEQUENCE [LARGE SCALE GENOMIC DNA]</scope>
    <source>
        <strain evidence="8 9">ARSEF 6962</strain>
    </source>
</reference>
<organism evidence="8 9">
    <name type="scientific">Drechmeria coniospora</name>
    <name type="common">Nematophagous fungus</name>
    <name type="synonym">Meria coniospora</name>
    <dbReference type="NCBI Taxonomy" id="98403"/>
    <lineage>
        <taxon>Eukaryota</taxon>
        <taxon>Fungi</taxon>
        <taxon>Dikarya</taxon>
        <taxon>Ascomycota</taxon>
        <taxon>Pezizomycotina</taxon>
        <taxon>Sordariomycetes</taxon>
        <taxon>Hypocreomycetidae</taxon>
        <taxon>Hypocreales</taxon>
        <taxon>Ophiocordycipitaceae</taxon>
        <taxon>Drechmeria</taxon>
    </lineage>
</organism>
<dbReference type="EMBL" id="LAYC01000003">
    <property type="protein sequence ID" value="KYK55802.1"/>
    <property type="molecule type" value="Genomic_DNA"/>
</dbReference>
<name>A0A151GFG7_DRECN</name>
<evidence type="ECO:0000256" key="1">
    <source>
        <dbReference type="ARBA" id="ARBA00004123"/>
    </source>
</evidence>
<protein>
    <recommendedName>
        <fullName evidence="6">Transcription initiation factor TFIID subunit 13</fullName>
    </recommendedName>
</protein>
<comment type="subcellular location">
    <subcellularLocation>
        <location evidence="1">Nucleus</location>
    </subcellularLocation>
</comment>
<feature type="region of interest" description="Disordered" evidence="7">
    <location>
        <begin position="102"/>
        <end position="135"/>
    </location>
</feature>
<dbReference type="CDD" id="cd07978">
    <property type="entry name" value="HFD_TAF13"/>
    <property type="match status" value="1"/>
</dbReference>
<feature type="compositionally biased region" description="Polar residues" evidence="7">
    <location>
        <begin position="172"/>
        <end position="185"/>
    </location>
</feature>
<feature type="compositionally biased region" description="Acidic residues" evidence="7">
    <location>
        <begin position="376"/>
        <end position="388"/>
    </location>
</feature>
<feature type="region of interest" description="Disordered" evidence="7">
    <location>
        <begin position="197"/>
        <end position="216"/>
    </location>
</feature>
<dbReference type="RefSeq" id="XP_040655154.1">
    <property type="nucleotide sequence ID" value="XM_040805050.1"/>
</dbReference>
<gene>
    <name evidence="8" type="ORF">DCS_07766</name>
</gene>
<dbReference type="STRING" id="98403.A0A151GFG7"/>
<dbReference type="AlphaFoldDB" id="A0A151GFG7"/>
<feature type="compositionally biased region" description="Low complexity" evidence="7">
    <location>
        <begin position="359"/>
        <end position="370"/>
    </location>
</feature>
<sequence>MTAQQTLMYGLSLSPILADFQKMPMMLGFPVRQHSRHPLLATAAAAAAAARPLRRPETYPPWAIAGAKIPRAGRSLAAAQPPSPTAAAKACSCRYLRRRLSVARSQVSPPKTHPASPLLHTATTPPNPASSVQSACSSSSASTRLASLHLPLRRRAHLHAPASAHASLGFTHPSSTSTPTAVTQTRHPVTRIPHPAFRIPSPSRHHGASSASRQECRQDELFSQRACVGAPSPPSPPTLTWPSSRLAVAQLLFAHGDVKNPLPETVRVLDEILTDFMQAIAFEATRAAHYSGRQKIKYEDFEFSFRKNPAFLGKVQEVFEKQKEIKKAREILRETDDDIIKDAADEEKKRAKEAERHAASTPAARAAAAARRVEEELGEADDDAEAEADALGKKR</sequence>
<dbReference type="Gene3D" id="1.10.20.10">
    <property type="entry name" value="Histone, subunit A"/>
    <property type="match status" value="1"/>
</dbReference>
<dbReference type="GO" id="GO:0046982">
    <property type="term" value="F:protein heterodimerization activity"/>
    <property type="evidence" value="ECO:0007669"/>
    <property type="project" value="InterPro"/>
</dbReference>
<feature type="region of interest" description="Disordered" evidence="7">
    <location>
        <begin position="166"/>
        <end position="185"/>
    </location>
</feature>
<dbReference type="PANTHER" id="PTHR11380">
    <property type="entry name" value="TRANSCRIPTION INITIATION FACTOR TFIID/SUPT3-RELATED"/>
    <property type="match status" value="1"/>
</dbReference>
<evidence type="ECO:0000256" key="3">
    <source>
        <dbReference type="ARBA" id="ARBA00023163"/>
    </source>
</evidence>
<proteinExistence type="inferred from homology"/>
<keyword evidence="2" id="KW-0805">Transcription regulation</keyword>
<comment type="caution">
    <text evidence="8">The sequence shown here is derived from an EMBL/GenBank/DDBJ whole genome shotgun (WGS) entry which is preliminary data.</text>
</comment>
<accession>A0A151GFG7</accession>
<dbReference type="InterPro" id="IPR009072">
    <property type="entry name" value="Histone-fold"/>
</dbReference>
<evidence type="ECO:0000313" key="9">
    <source>
        <dbReference type="Proteomes" id="UP000076580"/>
    </source>
</evidence>
<feature type="region of interest" description="Disordered" evidence="7">
    <location>
        <begin position="344"/>
        <end position="395"/>
    </location>
</feature>
<evidence type="ECO:0000256" key="6">
    <source>
        <dbReference type="ARBA" id="ARBA00040136"/>
    </source>
</evidence>
<dbReference type="Proteomes" id="UP000076580">
    <property type="component" value="Chromosome 03"/>
</dbReference>
<keyword evidence="4" id="KW-0539">Nucleus</keyword>
<keyword evidence="9" id="KW-1185">Reference proteome</keyword>
<evidence type="ECO:0000313" key="8">
    <source>
        <dbReference type="EMBL" id="KYK55802.1"/>
    </source>
</evidence>
<dbReference type="InParanoid" id="A0A151GFG7"/>
<evidence type="ECO:0000256" key="5">
    <source>
        <dbReference type="ARBA" id="ARBA00038392"/>
    </source>
</evidence>
<keyword evidence="3" id="KW-0804">Transcription</keyword>
<dbReference type="PANTHER" id="PTHR11380:SF5">
    <property type="entry name" value="TRANSCRIPTION INITIATION FACTOR TFIID SUBUNIT 13"/>
    <property type="match status" value="1"/>
</dbReference>
<comment type="similarity">
    <text evidence="5">Belongs to the TAF13 family.</text>
</comment>
<evidence type="ECO:0000256" key="7">
    <source>
        <dbReference type="SAM" id="MobiDB-lite"/>
    </source>
</evidence>
<feature type="compositionally biased region" description="Basic and acidic residues" evidence="7">
    <location>
        <begin position="344"/>
        <end position="358"/>
    </location>
</feature>
<dbReference type="SUPFAM" id="SSF47113">
    <property type="entry name" value="Histone-fold"/>
    <property type="match status" value="1"/>
</dbReference>
<dbReference type="Pfam" id="PF02269">
    <property type="entry name" value="TFIID-18kDa"/>
    <property type="match status" value="1"/>
</dbReference>
<evidence type="ECO:0000256" key="2">
    <source>
        <dbReference type="ARBA" id="ARBA00023015"/>
    </source>
</evidence>
<dbReference type="GO" id="GO:0005669">
    <property type="term" value="C:transcription factor TFIID complex"/>
    <property type="evidence" value="ECO:0007669"/>
    <property type="project" value="TreeGrafter"/>
</dbReference>
<dbReference type="InterPro" id="IPR003195">
    <property type="entry name" value="TFIID_TAF13"/>
</dbReference>
<dbReference type="GO" id="GO:0051123">
    <property type="term" value="P:RNA polymerase II preinitiation complex assembly"/>
    <property type="evidence" value="ECO:0007669"/>
    <property type="project" value="TreeGrafter"/>
</dbReference>